<evidence type="ECO:0000313" key="2">
    <source>
        <dbReference type="EMBL" id="SNS80136.1"/>
    </source>
</evidence>
<dbReference type="InterPro" id="IPR038595">
    <property type="entry name" value="LOR_sf"/>
</dbReference>
<proteinExistence type="inferred from homology"/>
<dbReference type="AlphaFoldDB" id="A0A239HFF0"/>
<dbReference type="Pfam" id="PF04525">
    <property type="entry name" value="LOR"/>
    <property type="match status" value="1"/>
</dbReference>
<dbReference type="InterPro" id="IPR007612">
    <property type="entry name" value="LOR"/>
</dbReference>
<gene>
    <name evidence="2" type="ORF">SAMN05446037_102174</name>
</gene>
<dbReference type="InterPro" id="IPR025659">
    <property type="entry name" value="Tubby-like_C"/>
</dbReference>
<evidence type="ECO:0000256" key="1">
    <source>
        <dbReference type="ARBA" id="ARBA00005437"/>
    </source>
</evidence>
<dbReference type="EMBL" id="FZOJ01000021">
    <property type="protein sequence ID" value="SNS80136.1"/>
    <property type="molecule type" value="Genomic_DNA"/>
</dbReference>
<name>A0A239HFF0_9FIRM</name>
<keyword evidence="3" id="KW-1185">Reference proteome</keyword>
<dbReference type="Gene3D" id="2.40.160.200">
    <property type="entry name" value="LURP1-related"/>
    <property type="match status" value="1"/>
</dbReference>
<dbReference type="Proteomes" id="UP000198304">
    <property type="component" value="Unassembled WGS sequence"/>
</dbReference>
<evidence type="ECO:0000313" key="3">
    <source>
        <dbReference type="Proteomes" id="UP000198304"/>
    </source>
</evidence>
<protein>
    <submittedName>
        <fullName evidence="2">Uncharacterized protein</fullName>
    </submittedName>
</protein>
<sequence>MEGNILSHNFEIHKGNKMVATVNKKWFAFADTYGADIADDEDQPFILALVSVIDQVLHDNNHNNS</sequence>
<accession>A0A239HFF0</accession>
<reference evidence="2 3" key="1">
    <citation type="submission" date="2017-06" db="EMBL/GenBank/DDBJ databases">
        <authorList>
            <person name="Kim H.J."/>
            <person name="Triplett B.A."/>
        </authorList>
    </citation>
    <scope>NUCLEOTIDE SEQUENCE [LARGE SCALE GENOMIC DNA]</scope>
    <source>
        <strain evidence="2 3">SCA</strain>
    </source>
</reference>
<dbReference type="SUPFAM" id="SSF54518">
    <property type="entry name" value="Tubby C-terminal domain-like"/>
    <property type="match status" value="1"/>
</dbReference>
<organism evidence="2 3">
    <name type="scientific">Anaerovirgula multivorans</name>
    <dbReference type="NCBI Taxonomy" id="312168"/>
    <lineage>
        <taxon>Bacteria</taxon>
        <taxon>Bacillati</taxon>
        <taxon>Bacillota</taxon>
        <taxon>Clostridia</taxon>
        <taxon>Peptostreptococcales</taxon>
        <taxon>Natronincolaceae</taxon>
        <taxon>Anaerovirgula</taxon>
    </lineage>
</organism>
<comment type="similarity">
    <text evidence="1">Belongs to the LOR family.</text>
</comment>